<proteinExistence type="predicted"/>
<evidence type="ECO:0000313" key="3">
    <source>
        <dbReference type="Proteomes" id="UP000266691"/>
    </source>
</evidence>
<evidence type="ECO:0000313" key="1">
    <source>
        <dbReference type="EMBL" id="RIV45451.1"/>
    </source>
</evidence>
<dbReference type="Proteomes" id="UP000266691">
    <property type="component" value="Unassembled WGS sequence"/>
</dbReference>
<dbReference type="EMBL" id="QXFI01000018">
    <property type="protein sequence ID" value="RIV45451.1"/>
    <property type="molecule type" value="Genomic_DNA"/>
</dbReference>
<dbReference type="Gene3D" id="3.40.50.1820">
    <property type="entry name" value="alpha/beta hydrolase"/>
    <property type="match status" value="1"/>
</dbReference>
<dbReference type="PANTHER" id="PTHR48098">
    <property type="entry name" value="ENTEROCHELIN ESTERASE-RELATED"/>
    <property type="match status" value="1"/>
</dbReference>
<sequence>MKKRGQIQCVVILLLLLGGGIVAQDQKSNYSLVEIPAPSLKDNLIGTKDVQKIGVYLPPSYLDSDQLFPVVYFLNGYTVEAGEYPKTEAFDSYMKNSKEHEFILIELNGHNLFEGSMYANSPVSGNWEDFIVRDVITYVDSHYKTLAKRESRGISGHSMGGGGTINISLRHPEVFSVAYAMSPAVLANDNLLNGMFKNDSTLVQVQNLSEKMVNVRDEDFSETLQQELKSYDRKITSIFGILAFGSAFSPDLSQPLKIAFPFTMNADGTFSKKEEVLEKWVAGFGNLEEKVKNYKNNLTQYKKIALSCGYQDETPGLLEGSVYFSTLLKEEKIPHSTCWYTGKHSDKVSEQLIGEVFPTMSAYLHGEK</sequence>
<dbReference type="InterPro" id="IPR029058">
    <property type="entry name" value="AB_hydrolase_fold"/>
</dbReference>
<dbReference type="AlphaFoldDB" id="A0A3A1NPU1"/>
<dbReference type="Pfam" id="PF00756">
    <property type="entry name" value="Esterase"/>
    <property type="match status" value="1"/>
</dbReference>
<dbReference type="Proteomes" id="UP000321621">
    <property type="component" value="Unassembled WGS sequence"/>
</dbReference>
<reference evidence="2 4" key="2">
    <citation type="submission" date="2019-07" db="EMBL/GenBank/DDBJ databases">
        <title>Draft genome of two Muricauda strains isolated from deep sea.</title>
        <authorList>
            <person name="Sun C."/>
        </authorList>
    </citation>
    <scope>NUCLEOTIDE SEQUENCE [LARGE SCALE GENOMIC DNA]</scope>
    <source>
        <strain evidence="2 4">72</strain>
    </source>
</reference>
<comment type="caution">
    <text evidence="1">The sequence shown here is derived from an EMBL/GenBank/DDBJ whole genome shotgun (WGS) entry which is preliminary data.</text>
</comment>
<reference evidence="1 3" key="1">
    <citation type="submission" date="2018-08" db="EMBL/GenBank/DDBJ databases">
        <title>Proposal of Muricauda 72 sp.nov. and Muricauda NH166 sp.nov., isolated from seawater.</title>
        <authorList>
            <person name="Cheng H."/>
            <person name="Wu Y.-H."/>
            <person name="Guo L.-L."/>
            <person name="Xu X.-W."/>
        </authorList>
    </citation>
    <scope>NUCLEOTIDE SEQUENCE [LARGE SCALE GENOMIC DNA]</scope>
    <source>
        <strain evidence="1 3">72</strain>
    </source>
</reference>
<dbReference type="InterPro" id="IPR050583">
    <property type="entry name" value="Mycobacterial_A85_antigen"/>
</dbReference>
<dbReference type="SUPFAM" id="SSF53474">
    <property type="entry name" value="alpha/beta-Hydrolases"/>
    <property type="match status" value="1"/>
</dbReference>
<organism evidence="1 3">
    <name type="scientific">Flagellimonas pelagia</name>
    <dbReference type="NCBI Taxonomy" id="2306998"/>
    <lineage>
        <taxon>Bacteria</taxon>
        <taxon>Pseudomonadati</taxon>
        <taxon>Bacteroidota</taxon>
        <taxon>Flavobacteriia</taxon>
        <taxon>Flavobacteriales</taxon>
        <taxon>Flavobacteriaceae</taxon>
        <taxon>Flagellimonas</taxon>
    </lineage>
</organism>
<dbReference type="RefSeq" id="WP_051947140.1">
    <property type="nucleotide sequence ID" value="NZ_QXFI01000018.1"/>
</dbReference>
<dbReference type="EMBL" id="VNWK01000018">
    <property type="protein sequence ID" value="TXJ96929.1"/>
    <property type="molecule type" value="Genomic_DNA"/>
</dbReference>
<dbReference type="InterPro" id="IPR000801">
    <property type="entry name" value="Esterase-like"/>
</dbReference>
<accession>A0A3A1NPU1</accession>
<gene>
    <name evidence="1" type="ORF">D2V05_07770</name>
    <name evidence="2" type="ORF">FQ017_07700</name>
</gene>
<name>A0A3A1NPU1_9FLAO</name>
<evidence type="ECO:0000313" key="2">
    <source>
        <dbReference type="EMBL" id="TXJ96929.1"/>
    </source>
</evidence>
<protein>
    <submittedName>
        <fullName evidence="1">Esterase</fullName>
    </submittedName>
</protein>
<dbReference type="OrthoDB" id="9803578at2"/>
<keyword evidence="4" id="KW-1185">Reference proteome</keyword>
<evidence type="ECO:0000313" key="4">
    <source>
        <dbReference type="Proteomes" id="UP000321621"/>
    </source>
</evidence>